<evidence type="ECO:0008006" key="4">
    <source>
        <dbReference type="Google" id="ProtNLM"/>
    </source>
</evidence>
<evidence type="ECO:0000313" key="3">
    <source>
        <dbReference type="Proteomes" id="UP000064137"/>
    </source>
</evidence>
<dbReference type="InterPro" id="IPR010595">
    <property type="entry name" value="DUF1161"/>
</dbReference>
<organism evidence="2 3">
    <name type="scientific">Pseudomonas oryzihabitans</name>
    <dbReference type="NCBI Taxonomy" id="47885"/>
    <lineage>
        <taxon>Bacteria</taxon>
        <taxon>Pseudomonadati</taxon>
        <taxon>Pseudomonadota</taxon>
        <taxon>Gammaproteobacteria</taxon>
        <taxon>Pseudomonadales</taxon>
        <taxon>Pseudomonadaceae</taxon>
        <taxon>Pseudomonas</taxon>
    </lineage>
</organism>
<feature type="signal peptide" evidence="1">
    <location>
        <begin position="1"/>
        <end position="19"/>
    </location>
</feature>
<protein>
    <recommendedName>
        <fullName evidence="4">DUF1161 domain-containing protein</fullName>
    </recommendedName>
</protein>
<feature type="chain" id="PRO_5006852776" description="DUF1161 domain-containing protein" evidence="1">
    <location>
        <begin position="20"/>
        <end position="75"/>
    </location>
</feature>
<sequence>MRKVVITLGLLALSGGAFAAGTSCDTVKADIDAKLQAKQVAHYSLEVVDKGSASASAKVVGSCEGGSKEIVYQRR</sequence>
<accession>A0A0U4VHM1</accession>
<dbReference type="PROSITE" id="PS51257">
    <property type="entry name" value="PROKAR_LIPOPROTEIN"/>
    <property type="match status" value="1"/>
</dbReference>
<evidence type="ECO:0000256" key="1">
    <source>
        <dbReference type="SAM" id="SignalP"/>
    </source>
</evidence>
<dbReference type="KEGG" id="por:APT59_00315"/>
<keyword evidence="1" id="KW-0732">Signal</keyword>
<name>A0A0U4VHM1_9PSED</name>
<dbReference type="Pfam" id="PF06649">
    <property type="entry name" value="DUF1161"/>
    <property type="match status" value="1"/>
</dbReference>
<dbReference type="Proteomes" id="UP000064137">
    <property type="component" value="Chromosome"/>
</dbReference>
<reference evidence="2 3" key="1">
    <citation type="submission" date="2016-01" db="EMBL/GenBank/DDBJ databases">
        <title>Annotation of Pseudomonas oryzihabitans USDA-ARS-USMARC-56511.</title>
        <authorList>
            <person name="Harhay G.P."/>
            <person name="Harhay D.M."/>
            <person name="Smith T.P.L."/>
            <person name="Bono J.L."/>
            <person name="Heaton M.P."/>
            <person name="Clawson M.L."/>
            <person name="Chitko-Mckown C.G."/>
            <person name="Capik S.F."/>
            <person name="DeDonder K.D."/>
            <person name="Apley M.D."/>
            <person name="Lubbers B.V."/>
            <person name="White B.J."/>
            <person name="Larson R.L."/>
        </authorList>
    </citation>
    <scope>NUCLEOTIDE SEQUENCE [LARGE SCALE GENOMIC DNA]</scope>
    <source>
        <strain evidence="2 3">USDA-ARS-USMARC-56511</strain>
    </source>
</reference>
<evidence type="ECO:0000313" key="2">
    <source>
        <dbReference type="EMBL" id="ALZ82720.1"/>
    </source>
</evidence>
<dbReference type="AlphaFoldDB" id="A0A0U4VHM1"/>
<gene>
    <name evidence="2" type="ORF">APT59_00315</name>
</gene>
<dbReference type="RefSeq" id="WP_059313033.1">
    <property type="nucleotide sequence ID" value="NZ_CP013987.1"/>
</dbReference>
<proteinExistence type="predicted"/>
<dbReference type="EMBL" id="CP013987">
    <property type="protein sequence ID" value="ALZ82720.1"/>
    <property type="molecule type" value="Genomic_DNA"/>
</dbReference>